<name>A0A849KH67_9HYPH</name>
<evidence type="ECO:0000313" key="2">
    <source>
        <dbReference type="Proteomes" id="UP000574931"/>
    </source>
</evidence>
<comment type="caution">
    <text evidence="1">The sequence shown here is derived from an EMBL/GenBank/DDBJ whole genome shotgun (WGS) entry which is preliminary data.</text>
</comment>
<gene>
    <name evidence="1" type="ORF">HKX02_05710</name>
</gene>
<dbReference type="EMBL" id="JABFCY010000002">
    <property type="protein sequence ID" value="NNU59753.1"/>
    <property type="molecule type" value="Genomic_DNA"/>
</dbReference>
<keyword evidence="2" id="KW-1185">Reference proteome</keyword>
<dbReference type="AlphaFoldDB" id="A0A849KH67"/>
<organism evidence="1 2">
    <name type="scientific">Ochrobactrum soli</name>
    <dbReference type="NCBI Taxonomy" id="2448455"/>
    <lineage>
        <taxon>Bacteria</taxon>
        <taxon>Pseudomonadati</taxon>
        <taxon>Pseudomonadota</taxon>
        <taxon>Alphaproteobacteria</taxon>
        <taxon>Hyphomicrobiales</taxon>
        <taxon>Brucellaceae</taxon>
        <taxon>Brucella/Ochrobactrum group</taxon>
        <taxon>Ochrobactrum</taxon>
    </lineage>
</organism>
<dbReference type="RefSeq" id="WP_171317608.1">
    <property type="nucleotide sequence ID" value="NZ_JABFCY010000002.1"/>
</dbReference>
<reference evidence="1 2" key="1">
    <citation type="submission" date="2020-05" db="EMBL/GenBank/DDBJ databases">
        <title>Draft Genome Sequence of Ochrobactrum soli Isolated from Stable Fly Gut.</title>
        <authorList>
            <person name="Pileggi M.T."/>
            <person name="Vazhakkala L.J."/>
            <person name="Wong C.N."/>
        </authorList>
    </citation>
    <scope>NUCLEOTIDE SEQUENCE [LARGE SCALE GENOMIC DNA]</scope>
    <source>
        <strain evidence="1 2">MTP-C0764</strain>
    </source>
</reference>
<dbReference type="Proteomes" id="UP000574931">
    <property type="component" value="Unassembled WGS sequence"/>
</dbReference>
<sequence length="99" mass="11162">MAIIKAGTILAFCGGEWSDKWTTRPFTVLKDFDQQAVVDAYRVGFVPENEWDELDEHGFAGWLTRSGYIEDVPNSYSWYVGAYGEFDPQIAPALTHKPA</sequence>
<evidence type="ECO:0000313" key="1">
    <source>
        <dbReference type="EMBL" id="NNU59753.1"/>
    </source>
</evidence>
<protein>
    <submittedName>
        <fullName evidence="1">Uncharacterized protein</fullName>
    </submittedName>
</protein>
<accession>A0A849KH67</accession>
<proteinExistence type="predicted"/>